<dbReference type="RefSeq" id="WP_377522234.1">
    <property type="nucleotide sequence ID" value="NZ_JBHSBT010000016.1"/>
</dbReference>
<gene>
    <name evidence="1" type="ORF">ACFO0M_16910</name>
</gene>
<keyword evidence="1" id="KW-0645">Protease</keyword>
<evidence type="ECO:0000313" key="2">
    <source>
        <dbReference type="Proteomes" id="UP001595788"/>
    </source>
</evidence>
<dbReference type="GO" id="GO:0008233">
    <property type="term" value="F:peptidase activity"/>
    <property type="evidence" value="ECO:0007669"/>
    <property type="project" value="UniProtKB-KW"/>
</dbReference>
<evidence type="ECO:0000313" key="1">
    <source>
        <dbReference type="EMBL" id="MFC4147940.1"/>
    </source>
</evidence>
<name>A0ABV8MCM4_9ACTN</name>
<comment type="caution">
    <text evidence="1">The sequence shown here is derived from an EMBL/GenBank/DDBJ whole genome shotgun (WGS) entry which is preliminary data.</text>
</comment>
<sequence length="185" mass="19896">MATIPNDIQASCQGSAASDAGAGPYETAILVRRPPAPGTPGTAAARYPAPVIDPAAEQLTFRTLLHSQMAFAVEAGLFVIRGEDEWLSTWEGWRGSRQSAPAVDWAGELVVALALGSRPASGYQVTIEQLAVRDRRLYVNAWEEENGGTGLDIITHPVHAVAVPRRDFAGEPHLVKRVTVWTDED</sequence>
<proteinExistence type="predicted"/>
<dbReference type="Proteomes" id="UP001595788">
    <property type="component" value="Unassembled WGS sequence"/>
</dbReference>
<dbReference type="EMBL" id="JBHSBT010000016">
    <property type="protein sequence ID" value="MFC4147940.1"/>
    <property type="molecule type" value="Genomic_DNA"/>
</dbReference>
<organism evidence="1 2">
    <name type="scientific">Micromonospora mangrovi</name>
    <dbReference type="NCBI Taxonomy" id="1182597"/>
    <lineage>
        <taxon>Bacteria</taxon>
        <taxon>Bacillati</taxon>
        <taxon>Actinomycetota</taxon>
        <taxon>Actinomycetes</taxon>
        <taxon>Micromonosporales</taxon>
        <taxon>Micromonosporaceae</taxon>
        <taxon>Micromonospora</taxon>
    </lineage>
</organism>
<dbReference type="GO" id="GO:0006508">
    <property type="term" value="P:proteolysis"/>
    <property type="evidence" value="ECO:0007669"/>
    <property type="project" value="UniProtKB-KW"/>
</dbReference>
<accession>A0ABV8MCM4</accession>
<protein>
    <submittedName>
        <fullName evidence="1">Protease complex subunit PrcB family protein</fullName>
    </submittedName>
</protein>
<keyword evidence="1" id="KW-0378">Hydrolase</keyword>
<keyword evidence="2" id="KW-1185">Reference proteome</keyword>
<reference evidence="2" key="1">
    <citation type="journal article" date="2019" name="Int. J. Syst. Evol. Microbiol.">
        <title>The Global Catalogue of Microorganisms (GCM) 10K type strain sequencing project: providing services to taxonomists for standard genome sequencing and annotation.</title>
        <authorList>
            <consortium name="The Broad Institute Genomics Platform"/>
            <consortium name="The Broad Institute Genome Sequencing Center for Infectious Disease"/>
            <person name="Wu L."/>
            <person name="Ma J."/>
        </authorList>
    </citation>
    <scope>NUCLEOTIDE SEQUENCE [LARGE SCALE GENOMIC DNA]</scope>
    <source>
        <strain evidence="2">2803GPT1-18</strain>
    </source>
</reference>